<dbReference type="EMBL" id="QUMQ01000001">
    <property type="protein sequence ID" value="REF96806.1"/>
    <property type="molecule type" value="Genomic_DNA"/>
</dbReference>
<dbReference type="SUPFAM" id="SSF53955">
    <property type="entry name" value="Lysozyme-like"/>
    <property type="match status" value="1"/>
</dbReference>
<dbReference type="AlphaFoldDB" id="A0A3D9ZHB4"/>
<feature type="region of interest" description="Disordered" evidence="1">
    <location>
        <begin position="1"/>
        <end position="80"/>
    </location>
</feature>
<keyword evidence="5" id="KW-1185">Reference proteome</keyword>
<dbReference type="Pfam" id="PF13406">
    <property type="entry name" value="SLT_2"/>
    <property type="match status" value="1"/>
</dbReference>
<organism evidence="4 5">
    <name type="scientific">Asanoa ferruginea</name>
    <dbReference type="NCBI Taxonomy" id="53367"/>
    <lineage>
        <taxon>Bacteria</taxon>
        <taxon>Bacillati</taxon>
        <taxon>Actinomycetota</taxon>
        <taxon>Actinomycetes</taxon>
        <taxon>Micromonosporales</taxon>
        <taxon>Micromonosporaceae</taxon>
        <taxon>Asanoa</taxon>
    </lineage>
</organism>
<dbReference type="Gene3D" id="1.10.530.10">
    <property type="match status" value="1"/>
</dbReference>
<dbReference type="RefSeq" id="WP_239097420.1">
    <property type="nucleotide sequence ID" value="NZ_BONB01000043.1"/>
</dbReference>
<evidence type="ECO:0000259" key="3">
    <source>
        <dbReference type="Pfam" id="PF13406"/>
    </source>
</evidence>
<feature type="transmembrane region" description="Helical" evidence="2">
    <location>
        <begin position="106"/>
        <end position="128"/>
    </location>
</feature>
<accession>A0A3D9ZHB4</accession>
<gene>
    <name evidence="4" type="ORF">DFJ67_2799</name>
</gene>
<dbReference type="InterPro" id="IPR031304">
    <property type="entry name" value="SLT_2"/>
</dbReference>
<protein>
    <submittedName>
        <fullName evidence="4">Membrane-bound lytic murein transglycosylase B</fullName>
    </submittedName>
</protein>
<proteinExistence type="predicted"/>
<feature type="domain" description="Transglycosylase SLT" evidence="3">
    <location>
        <begin position="298"/>
        <end position="342"/>
    </location>
</feature>
<dbReference type="InterPro" id="IPR023346">
    <property type="entry name" value="Lysozyme-like_dom_sf"/>
</dbReference>
<comment type="caution">
    <text evidence="4">The sequence shown here is derived from an EMBL/GenBank/DDBJ whole genome shotgun (WGS) entry which is preliminary data.</text>
</comment>
<keyword evidence="2" id="KW-0472">Membrane</keyword>
<reference evidence="4 5" key="1">
    <citation type="submission" date="2018-08" db="EMBL/GenBank/DDBJ databases">
        <title>Sequencing the genomes of 1000 actinobacteria strains.</title>
        <authorList>
            <person name="Klenk H.-P."/>
        </authorList>
    </citation>
    <scope>NUCLEOTIDE SEQUENCE [LARGE SCALE GENOMIC DNA]</scope>
    <source>
        <strain evidence="4 5">DSM 44099</strain>
    </source>
</reference>
<dbReference type="GO" id="GO:0009253">
    <property type="term" value="P:peptidoglycan catabolic process"/>
    <property type="evidence" value="ECO:0007669"/>
    <property type="project" value="TreeGrafter"/>
</dbReference>
<dbReference type="PANTHER" id="PTHR30163:SF8">
    <property type="entry name" value="LYTIC MUREIN TRANSGLYCOSYLASE"/>
    <property type="match status" value="1"/>
</dbReference>
<feature type="region of interest" description="Disordered" evidence="1">
    <location>
        <begin position="133"/>
        <end position="194"/>
    </location>
</feature>
<dbReference type="InterPro" id="IPR043426">
    <property type="entry name" value="MltB-like"/>
</dbReference>
<evidence type="ECO:0000313" key="4">
    <source>
        <dbReference type="EMBL" id="REF96806.1"/>
    </source>
</evidence>
<feature type="compositionally biased region" description="Basic and acidic residues" evidence="1">
    <location>
        <begin position="37"/>
        <end position="48"/>
    </location>
</feature>
<feature type="compositionally biased region" description="Low complexity" evidence="1">
    <location>
        <begin position="138"/>
        <end position="165"/>
    </location>
</feature>
<evidence type="ECO:0000313" key="5">
    <source>
        <dbReference type="Proteomes" id="UP000256913"/>
    </source>
</evidence>
<dbReference type="Proteomes" id="UP000256913">
    <property type="component" value="Unassembled WGS sequence"/>
</dbReference>
<sequence length="381" mass="38821">MGAGEESPTAAAKLRASVPDQRAPGDKKAMPAPVEPEPVKVEPEKSEAAKSTAVKVDIDLGSEWDPARRPPPGIERPADRGVAAGAALKARSAALGRWSRSPSGRLVLPGALLFALIGVTAVAGAVVLPANAPPAAHPSPAGSPAGDPSAGATPGAGLPTGFAPTDPVNPGFPTATATTNPANPPVQGGGGQPADVLTTWAQQVATKTGISVTAVRAYGYAELVAGQNKPTCHISWTTLAAIGKVESAHGTANGATLASDGQTFPHIIGLPLDGQGNRQRITDTDDGQLDGDPTYDRAVGPMQFIPSTWATSGADADNDGIKDPHDIDDAALAAANYLCGNGRDLSKAQDWWGAILSYNDVQRYAQDVFNAANDYGTKSRT</sequence>
<evidence type="ECO:0000256" key="1">
    <source>
        <dbReference type="SAM" id="MobiDB-lite"/>
    </source>
</evidence>
<dbReference type="GO" id="GO:0008933">
    <property type="term" value="F:peptidoglycan lytic transglycosylase activity"/>
    <property type="evidence" value="ECO:0007669"/>
    <property type="project" value="TreeGrafter"/>
</dbReference>
<name>A0A3D9ZHB4_9ACTN</name>
<keyword evidence="2" id="KW-1133">Transmembrane helix</keyword>
<dbReference type="PANTHER" id="PTHR30163">
    <property type="entry name" value="MEMBRANE-BOUND LYTIC MUREIN TRANSGLYCOSYLASE B"/>
    <property type="match status" value="1"/>
</dbReference>
<keyword evidence="2" id="KW-0812">Transmembrane</keyword>
<evidence type="ECO:0000256" key="2">
    <source>
        <dbReference type="SAM" id="Phobius"/>
    </source>
</evidence>